<dbReference type="Proteomes" id="UP000036681">
    <property type="component" value="Unplaced"/>
</dbReference>
<feature type="domain" description="PCI" evidence="6">
    <location>
        <begin position="627"/>
        <end position="803"/>
    </location>
</feature>
<dbReference type="SMART" id="SM00088">
    <property type="entry name" value="PINT"/>
    <property type="match status" value="1"/>
</dbReference>
<feature type="compositionally biased region" description="Basic and acidic residues" evidence="5">
    <location>
        <begin position="231"/>
        <end position="264"/>
    </location>
</feature>
<reference evidence="8" key="1">
    <citation type="submission" date="2023-03" db="UniProtKB">
        <authorList>
            <consortium name="WormBaseParasite"/>
        </authorList>
    </citation>
    <scope>IDENTIFICATION</scope>
</reference>
<dbReference type="SUPFAM" id="SSF46785">
    <property type="entry name" value="Winged helix' DNA-binding domain"/>
    <property type="match status" value="1"/>
</dbReference>
<keyword evidence="2 4" id="KW-0396">Initiation factor</keyword>
<evidence type="ECO:0000256" key="3">
    <source>
        <dbReference type="ARBA" id="ARBA00022917"/>
    </source>
</evidence>
<evidence type="ECO:0000256" key="2">
    <source>
        <dbReference type="ARBA" id="ARBA00022540"/>
    </source>
</evidence>
<dbReference type="PANTHER" id="PTHR13937:SF0">
    <property type="entry name" value="EUKARYOTIC TRANSLATION INITIATION FACTOR 3 SUBUNIT C-RELATED"/>
    <property type="match status" value="1"/>
</dbReference>
<evidence type="ECO:0000313" key="8">
    <source>
        <dbReference type="WBParaSite" id="ALUE_0000690201-mRNA-1"/>
    </source>
</evidence>
<dbReference type="Pfam" id="PF26569">
    <property type="entry name" value="EIF3CL_C"/>
    <property type="match status" value="1"/>
</dbReference>
<dbReference type="InterPro" id="IPR036390">
    <property type="entry name" value="WH_DNA-bd_sf"/>
</dbReference>
<dbReference type="InterPro" id="IPR000717">
    <property type="entry name" value="PCI_dom"/>
</dbReference>
<dbReference type="GO" id="GO:0016282">
    <property type="term" value="C:eukaryotic 43S preinitiation complex"/>
    <property type="evidence" value="ECO:0007669"/>
    <property type="project" value="UniProtKB-UniRule"/>
</dbReference>
<dbReference type="WBParaSite" id="ALUE_0000690201-mRNA-1">
    <property type="protein sequence ID" value="ALUE_0000690201-mRNA-1"/>
    <property type="gene ID" value="ALUE_0000690201"/>
</dbReference>
<dbReference type="Pfam" id="PF05470">
    <property type="entry name" value="eIF-3c_N"/>
    <property type="match status" value="1"/>
</dbReference>
<evidence type="ECO:0000256" key="1">
    <source>
        <dbReference type="ARBA" id="ARBA00022490"/>
    </source>
</evidence>
<dbReference type="AlphaFoldDB" id="A0A9J2PAI5"/>
<feature type="region of interest" description="Disordered" evidence="5">
    <location>
        <begin position="879"/>
        <end position="902"/>
    </location>
</feature>
<comment type="subunit">
    <text evidence="4">Component of the eukaryotic translation initiation factor 3 (eIF-3) complex.</text>
</comment>
<sequence length="1002" mass="116228">MRSRSYQPSALTNVNFAYCRRFDSLADAHMSHVSEIMKRAVVIMSRYRVVFMYPSDSEEEGQKRVVKAHKDRKFEELKDIIKQAKNSKNIKDMSKLLSTFEELCRVFEKTKAVLARQGMSTPRFYIRILVEIEDFVNEQWEDKESRKTMSKANSKGLTTLRQKVRKYNKDMEAEVTAYRAEPDPVEYSSADGEADDDEPEEQEQEEPVVKSKVKKVRDLELDSDEWSSDSDEFKEGAETEGKEKRQAERAQRQKEREAKERQVDEADDQEWVSVPTKEEKMRQLFDPKTEITHEVVVNKLQEIIATRGRKSTNRKHHVRNLQELFRIADEHKLGAGLLVKILFSIISALFELNARISDCMDYSCWCKTLGAINSLLDLLNDSPDVVLSVGISEDDENLSNPDEPYTVHGSVLMSVQRLDTELTKILQNADCHSTDYIDKLKGEKDLCALIEKTMNYVDQRVGSGIFIEDEMCKLYMLRIEHLYYKYESEDMLEPGEESSIIVMDRLCKEVYARDETKRLRQRAMLCQIYHLALHDRWHKARDLMLMSHLQSIVDHSDVSTQILYNRTICQLGLCAFRHGFIKEAHQGLSEIQNTQRAKELLAQGLAMRQQERTVEQEKLERARQIPYHMHINVELMECVYLICSMLLEIPHMASQEYELRRRLLSRSFHYQLKQSEKSSLIGPPENTREHVVAASRAMLNGDWKKCRDYIVNDKMNAKVWNLFRNAEKVKEMVVRRIQEESLRTYLLMYSTVYTTVSLDVLGELFELNARKVHSVISKMIISEELSASLDEPTNCLIMHRVEPSRLQLLALHLTDKLGQLADNNEQILEPRAGRTYTGPGAWYGPRQERSNVEQQQRSARNVYQSKAITAQVDKCIGPRNRLKNRDGRDVEAEKEMHGEEEKGENLLLPPNFLKEKCRLFFIRLTHVIPSSSEVQLRIAATDCFTIFRGREKVIVLRMEVTGEVGMQAHKDGAVLVSNECDTRRVLGRLRCDNDLFIVSAHL</sequence>
<organism evidence="7 8">
    <name type="scientific">Ascaris lumbricoides</name>
    <name type="common">Giant roundworm</name>
    <dbReference type="NCBI Taxonomy" id="6252"/>
    <lineage>
        <taxon>Eukaryota</taxon>
        <taxon>Metazoa</taxon>
        <taxon>Ecdysozoa</taxon>
        <taxon>Nematoda</taxon>
        <taxon>Chromadorea</taxon>
        <taxon>Rhabditida</taxon>
        <taxon>Spirurina</taxon>
        <taxon>Ascaridomorpha</taxon>
        <taxon>Ascaridoidea</taxon>
        <taxon>Ascarididae</taxon>
        <taxon>Ascaris</taxon>
    </lineage>
</organism>
<dbReference type="HAMAP" id="MF_03002">
    <property type="entry name" value="eIF3c"/>
    <property type="match status" value="1"/>
</dbReference>
<feature type="compositionally biased region" description="Acidic residues" evidence="5">
    <location>
        <begin position="221"/>
        <end position="230"/>
    </location>
</feature>
<dbReference type="PROSITE" id="PS50250">
    <property type="entry name" value="PCI"/>
    <property type="match status" value="1"/>
</dbReference>
<evidence type="ECO:0000259" key="6">
    <source>
        <dbReference type="PROSITE" id="PS50250"/>
    </source>
</evidence>
<dbReference type="InterPro" id="IPR036388">
    <property type="entry name" value="WH-like_DNA-bd_sf"/>
</dbReference>
<feature type="compositionally biased region" description="Acidic residues" evidence="5">
    <location>
        <begin position="192"/>
        <end position="206"/>
    </location>
</feature>
<comment type="function">
    <text evidence="4">Component of the eukaryotic translation initiation factor 3 (eIF-3) complex, which is involved in protein synthesis of a specialized repertoire of mRNAs and, together with other initiation factors, stimulates binding of mRNA and methionyl-tRNAi to the 40S ribosome. The eIF-3 complex specifically targets and initiates translation of a subset of mRNAs involved in cell proliferation.</text>
</comment>
<protein>
    <recommendedName>
        <fullName evidence="4">Eukaryotic translation initiation factor 3 subunit C</fullName>
        <shortName evidence="4">eIF3c</shortName>
    </recommendedName>
    <alternativeName>
        <fullName evidence="4">Eukaryotic translation initiation factor 3 subunit 8</fullName>
    </alternativeName>
</protein>
<dbReference type="InterPro" id="IPR058999">
    <property type="entry name" value="EIF3CL_C"/>
</dbReference>
<dbReference type="GO" id="GO:0003723">
    <property type="term" value="F:RNA binding"/>
    <property type="evidence" value="ECO:0007669"/>
    <property type="project" value="InterPro"/>
</dbReference>
<keyword evidence="3 4" id="KW-0648">Protein biosynthesis</keyword>
<dbReference type="InterPro" id="IPR027516">
    <property type="entry name" value="EIF3C"/>
</dbReference>
<dbReference type="GO" id="GO:0031369">
    <property type="term" value="F:translation initiation factor binding"/>
    <property type="evidence" value="ECO:0007669"/>
    <property type="project" value="InterPro"/>
</dbReference>
<dbReference type="Gene3D" id="1.10.10.10">
    <property type="entry name" value="Winged helix-like DNA-binding domain superfamily/Winged helix DNA-binding domain"/>
    <property type="match status" value="1"/>
</dbReference>
<evidence type="ECO:0000256" key="5">
    <source>
        <dbReference type="SAM" id="MobiDB-lite"/>
    </source>
</evidence>
<dbReference type="GO" id="GO:0001732">
    <property type="term" value="P:formation of cytoplasmic translation initiation complex"/>
    <property type="evidence" value="ECO:0007669"/>
    <property type="project" value="UniProtKB-UniRule"/>
</dbReference>
<proteinExistence type="inferred from homology"/>
<accession>A0A9J2PAI5</accession>
<dbReference type="GO" id="GO:0033290">
    <property type="term" value="C:eukaryotic 48S preinitiation complex"/>
    <property type="evidence" value="ECO:0007669"/>
    <property type="project" value="UniProtKB-UniRule"/>
</dbReference>
<comment type="similarity">
    <text evidence="4">Belongs to the eIF-3 subunit C family.</text>
</comment>
<feature type="compositionally biased region" description="Basic and acidic residues" evidence="5">
    <location>
        <begin position="883"/>
        <end position="902"/>
    </location>
</feature>
<name>A0A9J2PAI5_ASCLU</name>
<dbReference type="Pfam" id="PF01399">
    <property type="entry name" value="PCI"/>
    <property type="match status" value="1"/>
</dbReference>
<evidence type="ECO:0000256" key="4">
    <source>
        <dbReference type="HAMAP-Rule" id="MF_03002"/>
    </source>
</evidence>
<evidence type="ECO:0000313" key="7">
    <source>
        <dbReference type="Proteomes" id="UP000036681"/>
    </source>
</evidence>
<dbReference type="GO" id="GO:0003743">
    <property type="term" value="F:translation initiation factor activity"/>
    <property type="evidence" value="ECO:0007669"/>
    <property type="project" value="UniProtKB-UniRule"/>
</dbReference>
<dbReference type="PANTHER" id="PTHR13937">
    <property type="entry name" value="EUKARYOTIC TRANSLATION INITATION FACTOR 3, SUBUNIT 8 EIF3S8 -RELATED"/>
    <property type="match status" value="1"/>
</dbReference>
<keyword evidence="1 4" id="KW-0963">Cytoplasm</keyword>
<feature type="region of interest" description="Disordered" evidence="5">
    <location>
        <begin position="174"/>
        <end position="269"/>
    </location>
</feature>
<dbReference type="InterPro" id="IPR008905">
    <property type="entry name" value="EIF3C_N_dom"/>
</dbReference>
<comment type="subcellular location">
    <subcellularLocation>
        <location evidence="4">Cytoplasm</location>
    </subcellularLocation>
</comment>
<keyword evidence="7" id="KW-1185">Reference proteome</keyword>
<dbReference type="GO" id="GO:0005852">
    <property type="term" value="C:eukaryotic translation initiation factor 3 complex"/>
    <property type="evidence" value="ECO:0007669"/>
    <property type="project" value="UniProtKB-UniRule"/>
</dbReference>